<comment type="caution">
    <text evidence="1">The sequence shown here is derived from an EMBL/GenBank/DDBJ whole genome shotgun (WGS) entry which is preliminary data.</text>
</comment>
<gene>
    <name evidence="1" type="ORF">J0695_28105</name>
</gene>
<dbReference type="Proteomes" id="UP000664167">
    <property type="component" value="Unassembled WGS sequence"/>
</dbReference>
<reference evidence="1" key="1">
    <citation type="submission" date="2021-03" db="EMBL/GenBank/DDBJ databases">
        <title>Streptomyces poriferae sp. nov., a novel marine sponge-derived Actinobacteria species with anti-MRSA activity.</title>
        <authorList>
            <person name="Sandoval-Powers M."/>
            <person name="Kralova S."/>
            <person name="Nguyen G.-S."/>
            <person name="Fawwal D."/>
            <person name="Degnes K."/>
            <person name="Klinkenberg G."/>
            <person name="Sletta H."/>
            <person name="Wentzel A."/>
            <person name="Liles M.R."/>
        </authorList>
    </citation>
    <scope>NUCLEOTIDE SEQUENCE</scope>
    <source>
        <strain evidence="1">DSM 41794</strain>
    </source>
</reference>
<accession>A0A939FCD2</accession>
<evidence type="ECO:0008006" key="3">
    <source>
        <dbReference type="Google" id="ProtNLM"/>
    </source>
</evidence>
<dbReference type="EMBL" id="JAFLRJ010000305">
    <property type="protein sequence ID" value="MBO0515621.1"/>
    <property type="molecule type" value="Genomic_DNA"/>
</dbReference>
<organism evidence="1 2">
    <name type="scientific">Streptomyces beijiangensis</name>
    <dbReference type="NCBI Taxonomy" id="163361"/>
    <lineage>
        <taxon>Bacteria</taxon>
        <taxon>Bacillati</taxon>
        <taxon>Actinomycetota</taxon>
        <taxon>Actinomycetes</taxon>
        <taxon>Kitasatosporales</taxon>
        <taxon>Streptomycetaceae</taxon>
        <taxon>Streptomyces</taxon>
    </lineage>
</organism>
<evidence type="ECO:0000313" key="1">
    <source>
        <dbReference type="EMBL" id="MBO0515621.1"/>
    </source>
</evidence>
<sequence length="129" mass="13295">MFDGGLRRRLVFGLAVLTATGVLELATPAQGAHAASGCPGQRVKTVPFATGRLEVYRSGPYTCAVTLAKKPGAKRPMSVLLQVRGGRAVVDSGRFGRLAGPVKVRSATKCIRAVGAVSGKSGATGWILC</sequence>
<evidence type="ECO:0000313" key="2">
    <source>
        <dbReference type="Proteomes" id="UP000664167"/>
    </source>
</evidence>
<proteinExistence type="predicted"/>
<protein>
    <recommendedName>
        <fullName evidence="3">Secreted protein</fullName>
    </recommendedName>
</protein>
<name>A0A939FCD2_9ACTN</name>
<keyword evidence="2" id="KW-1185">Reference proteome</keyword>
<dbReference type="AlphaFoldDB" id="A0A939FCD2"/>
<dbReference type="RefSeq" id="WP_206966600.1">
    <property type="nucleotide sequence ID" value="NZ_JBHSJN010000005.1"/>
</dbReference>